<proteinExistence type="predicted"/>
<dbReference type="EMBL" id="CM029037">
    <property type="protein sequence ID" value="KAG2655646.1"/>
    <property type="molecule type" value="Genomic_DNA"/>
</dbReference>
<feature type="compositionally biased region" description="Basic residues" evidence="1">
    <location>
        <begin position="68"/>
        <end position="92"/>
    </location>
</feature>
<feature type="region of interest" description="Disordered" evidence="1">
    <location>
        <begin position="44"/>
        <end position="226"/>
    </location>
</feature>
<gene>
    <name evidence="2" type="ORF">PVAP13_1KG027233</name>
</gene>
<keyword evidence="3" id="KW-1185">Reference proteome</keyword>
<comment type="caution">
    <text evidence="2">The sequence shown here is derived from an EMBL/GenBank/DDBJ whole genome shotgun (WGS) entry which is preliminary data.</text>
</comment>
<protein>
    <submittedName>
        <fullName evidence="2">Uncharacterized protein</fullName>
    </submittedName>
</protein>
<name>A0A8T0XCN4_PANVG</name>
<organism evidence="2 3">
    <name type="scientific">Panicum virgatum</name>
    <name type="common">Blackwell switchgrass</name>
    <dbReference type="NCBI Taxonomy" id="38727"/>
    <lineage>
        <taxon>Eukaryota</taxon>
        <taxon>Viridiplantae</taxon>
        <taxon>Streptophyta</taxon>
        <taxon>Embryophyta</taxon>
        <taxon>Tracheophyta</taxon>
        <taxon>Spermatophyta</taxon>
        <taxon>Magnoliopsida</taxon>
        <taxon>Liliopsida</taxon>
        <taxon>Poales</taxon>
        <taxon>Poaceae</taxon>
        <taxon>PACMAD clade</taxon>
        <taxon>Panicoideae</taxon>
        <taxon>Panicodae</taxon>
        <taxon>Paniceae</taxon>
        <taxon>Panicinae</taxon>
        <taxon>Panicum</taxon>
        <taxon>Panicum sect. Hiantes</taxon>
    </lineage>
</organism>
<evidence type="ECO:0000256" key="1">
    <source>
        <dbReference type="SAM" id="MobiDB-lite"/>
    </source>
</evidence>
<dbReference type="AlphaFoldDB" id="A0A8T0XCN4"/>
<sequence>MRRAVLRPRPTASSGTGNAVRRAAPACDLDDRVADCSPRPICQQARNKVQARPPFSSGAPTRLAGRSPGRRGGRGRRSAPRPGRARRVRRAPRLAVAAATGGGGGAEDGDTAHGTRACGGTHLSKSKQLAGRRAVVSSGQQTLSPITDRESFGKVPGVLHGRPLLADEPERRRAALPRQPDGDDPAADRVPPPGRCSARRPPLIVTPELRGAPRTAAPSFQVPLLL</sequence>
<accession>A0A8T0XCN4</accession>
<evidence type="ECO:0000313" key="2">
    <source>
        <dbReference type="EMBL" id="KAG2655646.1"/>
    </source>
</evidence>
<dbReference type="Proteomes" id="UP000823388">
    <property type="component" value="Chromosome 1K"/>
</dbReference>
<reference evidence="2 3" key="1">
    <citation type="submission" date="2020-05" db="EMBL/GenBank/DDBJ databases">
        <title>WGS assembly of Panicum virgatum.</title>
        <authorList>
            <person name="Lovell J.T."/>
            <person name="Jenkins J."/>
            <person name="Shu S."/>
            <person name="Juenger T.E."/>
            <person name="Schmutz J."/>
        </authorList>
    </citation>
    <scope>NUCLEOTIDE SEQUENCE [LARGE SCALE GENOMIC DNA]</scope>
    <source>
        <strain evidence="3">cv. AP13</strain>
    </source>
</reference>
<evidence type="ECO:0000313" key="3">
    <source>
        <dbReference type="Proteomes" id="UP000823388"/>
    </source>
</evidence>
<feature type="region of interest" description="Disordered" evidence="1">
    <location>
        <begin position="1"/>
        <end position="25"/>
    </location>
</feature>